<feature type="compositionally biased region" description="Polar residues" evidence="1">
    <location>
        <begin position="172"/>
        <end position="198"/>
    </location>
</feature>
<sequence>MPKCAGPNESFGLEKTCQFETHRRSFLADGKFTVALDETDFGHSAGEVELLAEDEKKAHADIDVFLARYAWLFDCSTPKGKLTQSRSGLGDSPEQSDFDHSYIPPRISNPSSSQYTSFNAAATPISRILLQQVRPGHNIVALWDKTFLVLVPVVKKTPLIIVDERTPRIAKSMTQKGKSIESSSRQDLISQPRFTSSAVPKLLEP</sequence>
<organism evidence="2 3">
    <name type="scientific">Stereocaulon virgatum</name>
    <dbReference type="NCBI Taxonomy" id="373712"/>
    <lineage>
        <taxon>Eukaryota</taxon>
        <taxon>Fungi</taxon>
        <taxon>Dikarya</taxon>
        <taxon>Ascomycota</taxon>
        <taxon>Pezizomycotina</taxon>
        <taxon>Lecanoromycetes</taxon>
        <taxon>OSLEUM clade</taxon>
        <taxon>Lecanoromycetidae</taxon>
        <taxon>Lecanorales</taxon>
        <taxon>Lecanorineae</taxon>
        <taxon>Stereocaulaceae</taxon>
        <taxon>Stereocaulon</taxon>
    </lineage>
</organism>
<name>A0ABR3ZV36_9LECA</name>
<evidence type="ECO:0000256" key="1">
    <source>
        <dbReference type="SAM" id="MobiDB-lite"/>
    </source>
</evidence>
<keyword evidence="3" id="KW-1185">Reference proteome</keyword>
<comment type="caution">
    <text evidence="2">The sequence shown here is derived from an EMBL/GenBank/DDBJ whole genome shotgun (WGS) entry which is preliminary data.</text>
</comment>
<reference evidence="2 3" key="1">
    <citation type="submission" date="2024-09" db="EMBL/GenBank/DDBJ databases">
        <title>Rethinking Asexuality: The Enigmatic Case of Functional Sexual Genes in Lepraria (Stereocaulaceae).</title>
        <authorList>
            <person name="Doellman M."/>
            <person name="Sun Y."/>
            <person name="Barcenas-Pena A."/>
            <person name="Lumbsch H.T."/>
            <person name="Grewe F."/>
        </authorList>
    </citation>
    <scope>NUCLEOTIDE SEQUENCE [LARGE SCALE GENOMIC DNA]</scope>
    <source>
        <strain evidence="2 3">Mercado 3170</strain>
    </source>
</reference>
<dbReference type="EMBL" id="JBEFKJ010000082">
    <property type="protein sequence ID" value="KAL2036471.1"/>
    <property type="molecule type" value="Genomic_DNA"/>
</dbReference>
<accession>A0ABR3ZV36</accession>
<dbReference type="InterPro" id="IPR033469">
    <property type="entry name" value="CYTH-like_dom_sf"/>
</dbReference>
<dbReference type="SUPFAM" id="SSF55154">
    <property type="entry name" value="CYTH-like phosphatases"/>
    <property type="match status" value="1"/>
</dbReference>
<feature type="region of interest" description="Disordered" evidence="1">
    <location>
        <begin position="171"/>
        <end position="205"/>
    </location>
</feature>
<protein>
    <submittedName>
        <fullName evidence="2">Uncharacterized protein</fullName>
    </submittedName>
</protein>
<dbReference type="Proteomes" id="UP001590950">
    <property type="component" value="Unassembled WGS sequence"/>
</dbReference>
<evidence type="ECO:0000313" key="2">
    <source>
        <dbReference type="EMBL" id="KAL2036471.1"/>
    </source>
</evidence>
<proteinExistence type="predicted"/>
<gene>
    <name evidence="2" type="ORF">N7G274_010806</name>
</gene>
<evidence type="ECO:0000313" key="3">
    <source>
        <dbReference type="Proteomes" id="UP001590950"/>
    </source>
</evidence>
<dbReference type="Gene3D" id="2.40.320.10">
    <property type="entry name" value="Hypothetical Protein Pfu-838710-001"/>
    <property type="match status" value="1"/>
</dbReference>